<dbReference type="EMBL" id="JAALHA020000020">
    <property type="protein sequence ID" value="MDR9898904.1"/>
    <property type="molecule type" value="Genomic_DNA"/>
</dbReference>
<evidence type="ECO:0000259" key="1">
    <source>
        <dbReference type="Pfam" id="PF19955"/>
    </source>
</evidence>
<sequence>MSTPEQRRRLRDALISAFPARESLEQMLLYQLGRNLNQITGNSNLEDIIFQLIQTAEAEGWIDHLVEGAYRSNSGNRELRILWEEWPRPVPPDRNPMPSVSPYSRELKSDHKYQGQLVRMEIHFPDSNHKGTQLVGVVLNISFGEVEEPYEPCIDENESAVVEPERYLRFGIKFGTLCFELTNGYMPLNLCRLINNQEFNGLVTSMGTRRNPTWQFKVNSQSQDGNRAVLSGSLHNQDLGSIELQSISCQVDAIFQVSINSNSLEITADSGLWNEGTSNRIRATQLAYFFRNVLKPKLEDYVSRVVVEYVPVNNS</sequence>
<dbReference type="AlphaFoldDB" id="A0AAP5ICW6"/>
<dbReference type="Proteomes" id="UP000667802">
    <property type="component" value="Unassembled WGS sequence"/>
</dbReference>
<evidence type="ECO:0000313" key="2">
    <source>
        <dbReference type="EMBL" id="MDR9898904.1"/>
    </source>
</evidence>
<dbReference type="InterPro" id="IPR045430">
    <property type="entry name" value="EAD1"/>
</dbReference>
<keyword evidence="3" id="KW-1185">Reference proteome</keyword>
<gene>
    <name evidence="2" type="ORF">G7B40_030750</name>
</gene>
<feature type="domain" description="Effector-associated" evidence="1">
    <location>
        <begin position="3"/>
        <end position="85"/>
    </location>
</feature>
<comment type="caution">
    <text evidence="2">The sequence shown here is derived from an EMBL/GenBank/DDBJ whole genome shotgun (WGS) entry which is preliminary data.</text>
</comment>
<name>A0AAP5ICW6_9CYAN</name>
<accession>A0AAP5ICW6</accession>
<dbReference type="Pfam" id="PF19955">
    <property type="entry name" value="EAD1"/>
    <property type="match status" value="1"/>
</dbReference>
<protein>
    <submittedName>
        <fullName evidence="2">Effector-associated domain EAD1-containing protein</fullName>
    </submittedName>
</protein>
<organism evidence="2 3">
    <name type="scientific">Aetokthonos hydrillicola Thurmond2011</name>
    <dbReference type="NCBI Taxonomy" id="2712845"/>
    <lineage>
        <taxon>Bacteria</taxon>
        <taxon>Bacillati</taxon>
        <taxon>Cyanobacteriota</taxon>
        <taxon>Cyanophyceae</taxon>
        <taxon>Nostocales</taxon>
        <taxon>Hapalosiphonaceae</taxon>
        <taxon>Aetokthonos</taxon>
    </lineage>
</organism>
<proteinExistence type="predicted"/>
<dbReference type="RefSeq" id="WP_208344239.1">
    <property type="nucleotide sequence ID" value="NZ_CAWQFN010000485.1"/>
</dbReference>
<reference evidence="3" key="1">
    <citation type="journal article" date="2021" name="Science">
        <title>Hunting the eagle killer: A cyanobacterial neurotoxin causes vacuolar myelinopathy.</title>
        <authorList>
            <person name="Breinlinger S."/>
            <person name="Phillips T.J."/>
            <person name="Haram B.N."/>
            <person name="Mares J."/>
            <person name="Martinez Yerena J.A."/>
            <person name="Hrouzek P."/>
            <person name="Sobotka R."/>
            <person name="Henderson W.M."/>
            <person name="Schmieder P."/>
            <person name="Williams S.M."/>
            <person name="Lauderdale J.D."/>
            <person name="Wilde H.D."/>
            <person name="Gerrin W."/>
            <person name="Kust A."/>
            <person name="Washington J.W."/>
            <person name="Wagner C."/>
            <person name="Geier B."/>
            <person name="Liebeke M."/>
            <person name="Enke H."/>
            <person name="Niedermeyer T.H.J."/>
            <person name="Wilde S.B."/>
        </authorList>
    </citation>
    <scope>NUCLEOTIDE SEQUENCE [LARGE SCALE GENOMIC DNA]</scope>
    <source>
        <strain evidence="3">Thurmond2011</strain>
    </source>
</reference>
<evidence type="ECO:0000313" key="3">
    <source>
        <dbReference type="Proteomes" id="UP000667802"/>
    </source>
</evidence>